<feature type="domain" description="HTH La-type RNA-binding" evidence="4">
    <location>
        <begin position="661"/>
        <end position="750"/>
    </location>
</feature>
<gene>
    <name evidence="5" type="ORF">L228DRAFT_271721</name>
</gene>
<feature type="compositionally biased region" description="Basic and acidic residues" evidence="3">
    <location>
        <begin position="427"/>
        <end position="441"/>
    </location>
</feature>
<feature type="compositionally biased region" description="Polar residues" evidence="3">
    <location>
        <begin position="826"/>
        <end position="848"/>
    </location>
</feature>
<feature type="compositionally biased region" description="Basic and acidic residues" evidence="3">
    <location>
        <begin position="139"/>
        <end position="165"/>
    </location>
</feature>
<organism evidence="5 6">
    <name type="scientific">Xylona heveae (strain CBS 132557 / TC161)</name>
    <dbReference type="NCBI Taxonomy" id="1328760"/>
    <lineage>
        <taxon>Eukaryota</taxon>
        <taxon>Fungi</taxon>
        <taxon>Dikarya</taxon>
        <taxon>Ascomycota</taxon>
        <taxon>Pezizomycotina</taxon>
        <taxon>Xylonomycetes</taxon>
        <taxon>Xylonales</taxon>
        <taxon>Xylonaceae</taxon>
        <taxon>Xylona</taxon>
    </lineage>
</organism>
<feature type="compositionally biased region" description="Polar residues" evidence="3">
    <location>
        <begin position="117"/>
        <end position="138"/>
    </location>
</feature>
<evidence type="ECO:0000256" key="3">
    <source>
        <dbReference type="SAM" id="MobiDB-lite"/>
    </source>
</evidence>
<dbReference type="Pfam" id="PF21071">
    <property type="entry name" value="LARP1_HEAT"/>
    <property type="match status" value="1"/>
</dbReference>
<protein>
    <recommendedName>
        <fullName evidence="4">HTH La-type RNA-binding domain-containing protein</fullName>
    </recommendedName>
</protein>
<dbReference type="InParanoid" id="A0A164Z8P5"/>
<dbReference type="SMART" id="SM00715">
    <property type="entry name" value="LA"/>
    <property type="match status" value="1"/>
</dbReference>
<feature type="compositionally biased region" description="Basic and acidic residues" evidence="3">
    <location>
        <begin position="932"/>
        <end position="945"/>
    </location>
</feature>
<feature type="compositionally biased region" description="Low complexity" evidence="3">
    <location>
        <begin position="352"/>
        <end position="364"/>
    </location>
</feature>
<evidence type="ECO:0000256" key="1">
    <source>
        <dbReference type="ARBA" id="ARBA00022884"/>
    </source>
</evidence>
<dbReference type="SMART" id="SM00684">
    <property type="entry name" value="DM15"/>
    <property type="match status" value="2"/>
</dbReference>
<dbReference type="PANTHER" id="PTHR22792:SF132">
    <property type="entry name" value="LA-RELATED PROTEIN 1"/>
    <property type="match status" value="1"/>
</dbReference>
<accession>A0A164Z8P5</accession>
<dbReference type="PROSITE" id="PS50961">
    <property type="entry name" value="HTH_LA"/>
    <property type="match status" value="1"/>
</dbReference>
<feature type="compositionally biased region" description="Polar residues" evidence="3">
    <location>
        <begin position="762"/>
        <end position="773"/>
    </location>
</feature>
<evidence type="ECO:0000259" key="4">
    <source>
        <dbReference type="PROSITE" id="PS50961"/>
    </source>
</evidence>
<feature type="compositionally biased region" description="Gly residues" evidence="3">
    <location>
        <begin position="540"/>
        <end position="551"/>
    </location>
</feature>
<dbReference type="GO" id="GO:0010494">
    <property type="term" value="C:cytoplasmic stress granule"/>
    <property type="evidence" value="ECO:0007669"/>
    <property type="project" value="TreeGrafter"/>
</dbReference>
<dbReference type="InterPro" id="IPR036388">
    <property type="entry name" value="WH-like_DNA-bd_sf"/>
</dbReference>
<proteinExistence type="predicted"/>
<keyword evidence="6" id="KW-1185">Reference proteome</keyword>
<dbReference type="GO" id="GO:0045727">
    <property type="term" value="P:positive regulation of translation"/>
    <property type="evidence" value="ECO:0007669"/>
    <property type="project" value="TreeGrafter"/>
</dbReference>
<feature type="compositionally biased region" description="Basic and acidic residues" evidence="3">
    <location>
        <begin position="177"/>
        <end position="186"/>
    </location>
</feature>
<dbReference type="InterPro" id="IPR006607">
    <property type="entry name" value="DM15"/>
</dbReference>
<dbReference type="RefSeq" id="XP_018184376.1">
    <property type="nucleotide sequence ID" value="XM_018335564.1"/>
</dbReference>
<dbReference type="CDD" id="cd07323">
    <property type="entry name" value="LAM"/>
    <property type="match status" value="1"/>
</dbReference>
<dbReference type="InterPro" id="IPR006630">
    <property type="entry name" value="La_HTH"/>
</dbReference>
<dbReference type="GO" id="GO:0005829">
    <property type="term" value="C:cytosol"/>
    <property type="evidence" value="ECO:0007669"/>
    <property type="project" value="TreeGrafter"/>
</dbReference>
<reference evidence="5 6" key="1">
    <citation type="journal article" date="2016" name="Fungal Biol.">
        <title>The genome of Xylona heveae provides a window into fungal endophytism.</title>
        <authorList>
            <person name="Gazis R."/>
            <person name="Kuo A."/>
            <person name="Riley R."/>
            <person name="LaButti K."/>
            <person name="Lipzen A."/>
            <person name="Lin J."/>
            <person name="Amirebrahimi M."/>
            <person name="Hesse C.N."/>
            <person name="Spatafora J.W."/>
            <person name="Henrissat B."/>
            <person name="Hainaut M."/>
            <person name="Grigoriev I.V."/>
            <person name="Hibbett D.S."/>
        </authorList>
    </citation>
    <scope>NUCLEOTIDE SEQUENCE [LARGE SCALE GENOMIC DNA]</scope>
    <source>
        <strain evidence="5 6">TC161</strain>
    </source>
</reference>
<evidence type="ECO:0000256" key="2">
    <source>
        <dbReference type="PROSITE-ProRule" id="PRU00332"/>
    </source>
</evidence>
<feature type="region of interest" description="Disordered" evidence="3">
    <location>
        <begin position="1"/>
        <end position="628"/>
    </location>
</feature>
<feature type="compositionally biased region" description="Basic and acidic residues" evidence="3">
    <location>
        <begin position="288"/>
        <end position="306"/>
    </location>
</feature>
<feature type="compositionally biased region" description="Low complexity" evidence="3">
    <location>
        <begin position="189"/>
        <end position="203"/>
    </location>
</feature>
<dbReference type="GO" id="GO:0000339">
    <property type="term" value="F:RNA cap binding"/>
    <property type="evidence" value="ECO:0007669"/>
    <property type="project" value="InterPro"/>
</dbReference>
<dbReference type="OrthoDB" id="340227at2759"/>
<dbReference type="InterPro" id="IPR036390">
    <property type="entry name" value="WH_DNA-bd_sf"/>
</dbReference>
<feature type="compositionally biased region" description="Basic and acidic residues" evidence="3">
    <location>
        <begin position="504"/>
        <end position="538"/>
    </location>
</feature>
<dbReference type="InterPro" id="IPR045180">
    <property type="entry name" value="La_dom_prot"/>
</dbReference>
<dbReference type="PANTHER" id="PTHR22792">
    <property type="entry name" value="LUPUS LA PROTEIN-RELATED"/>
    <property type="match status" value="1"/>
</dbReference>
<dbReference type="SUPFAM" id="SSF46785">
    <property type="entry name" value="Winged helix' DNA-binding domain"/>
    <property type="match status" value="1"/>
</dbReference>
<feature type="compositionally biased region" description="Polar residues" evidence="3">
    <location>
        <begin position="390"/>
        <end position="401"/>
    </location>
</feature>
<dbReference type="OMA" id="WPTPQVA"/>
<feature type="compositionally biased region" description="Low complexity" evidence="3">
    <location>
        <begin position="71"/>
        <end position="109"/>
    </location>
</feature>
<evidence type="ECO:0000313" key="5">
    <source>
        <dbReference type="EMBL" id="KZF18821.1"/>
    </source>
</evidence>
<feature type="compositionally biased region" description="Polar residues" evidence="3">
    <location>
        <begin position="471"/>
        <end position="486"/>
    </location>
</feature>
<feature type="compositionally biased region" description="Polar residues" evidence="3">
    <location>
        <begin position="586"/>
        <end position="599"/>
    </location>
</feature>
<feature type="compositionally biased region" description="Basic and acidic residues" evidence="3">
    <location>
        <begin position="219"/>
        <end position="249"/>
    </location>
</feature>
<feature type="compositionally biased region" description="Low complexity" evidence="3">
    <location>
        <begin position="1"/>
        <end position="25"/>
    </location>
</feature>
<dbReference type="GeneID" id="28900701"/>
<feature type="compositionally biased region" description="Polar residues" evidence="3">
    <location>
        <begin position="30"/>
        <end position="42"/>
    </location>
</feature>
<dbReference type="Proteomes" id="UP000076632">
    <property type="component" value="Unassembled WGS sequence"/>
</dbReference>
<feature type="compositionally biased region" description="Polar residues" evidence="3">
    <location>
        <begin position="371"/>
        <end position="381"/>
    </location>
</feature>
<feature type="compositionally biased region" description="Polar residues" evidence="3">
    <location>
        <begin position="802"/>
        <end position="813"/>
    </location>
</feature>
<dbReference type="AlphaFoldDB" id="A0A164Z8P5"/>
<dbReference type="GO" id="GO:0048255">
    <property type="term" value="P:mRNA stabilization"/>
    <property type="evidence" value="ECO:0007669"/>
    <property type="project" value="InterPro"/>
</dbReference>
<name>A0A164Z8P5_XYLHT</name>
<feature type="region of interest" description="Disordered" evidence="3">
    <location>
        <begin position="759"/>
        <end position="881"/>
    </location>
</feature>
<dbReference type="Gene3D" id="1.10.10.10">
    <property type="entry name" value="Winged helix-like DNA-binding domain superfamily/Winged helix DNA-binding domain"/>
    <property type="match status" value="1"/>
</dbReference>
<evidence type="ECO:0000313" key="6">
    <source>
        <dbReference type="Proteomes" id="UP000076632"/>
    </source>
</evidence>
<feature type="compositionally biased region" description="Polar residues" evidence="3">
    <location>
        <begin position="204"/>
        <end position="218"/>
    </location>
</feature>
<feature type="region of interest" description="Disordered" evidence="3">
    <location>
        <begin position="916"/>
        <end position="975"/>
    </location>
</feature>
<feature type="compositionally biased region" description="Low complexity" evidence="3">
    <location>
        <begin position="43"/>
        <end position="58"/>
    </location>
</feature>
<sequence>MAAPSNNAAADAVSASSAFSYAQAAKGKSAQDSGKASAKESNSSGTTTPLTSTGSASAKTAGESSDRSTDRSNTTGNRTSSSSRARNSNARNSPSAPSSPSYGSASASTLLKEDDASSTPNASSESTWDNKSQASNTAEKPHDRSNSKEKTKDHDADKPPAKLLREAPPPAVNFWQQRKEAQEAKTKHTAQSTSTPAAKAASTDGSNPTTSTGQVKSGSDTRRKSKSEESKEKKKAGDAVGRGRDEQSKKNNARTRVAGDKARDQSASLAPPPVDDSMSWPTPESAQDEGRKKAQDKETGDKERSPVRAPKTHGKEKWVPVPYTPSVVYNTPLPTAGRRGGRAARGTKEGARGAANSANGNISAEKPVVNANGTPNGTISVDSAERGRSESAQQRPISNPGKSKRASSAGPFQTREQRRAGPTAGSDKNKEGDAVAAKENEGGAPTSPVARRLSAVAQSDGAPKVRHDTWQNRAEGNAIANSQLNGDRNEKGTGNGRQNNSRHPSTDRRTDGWSRPAELSKDANAHGAPRESRPERGRGGFRGGRGGGGNNGFVHPHHPNPNQFSNGIAAQGHNVGQFQFPKAPSYASQQSHQNAQYAPNPQARGHRGGPRSQSIPNSGMMGRFPSAMPAGPPQMAPLQTHFGPFYDYQMHPMSAVPYNPFFEQYSVISMVSMQLEYYFSVDNLCKDMFLRKHMDSQGFVFLSVIADFNRMKQLTQDLELIRYVCFQSRTIEFRTGLDGIDRLRRRDGWQQWVLNMEDRDPSAQNDGPAQIQQPPTPHPQGLESQYFEHPRQGSLPGEYSNGDWSAQVGQYQPVNGFAPGFVPGASDTQQDGVPGNTNGRASNPSGLSATVPDFAPTGFPGESNDASPPESAKNDSNTFSDSQVDNLMIIVRKQSQNGNSHKGPNGVAADVRNSEEGQHGTVPAVNGSSKSDNLDSEKSVKDPRSPARPQSGNRSPVFWVKDQESPTDSLPNDLTHESYNAFRKQALNQRDGTPVGVCHHDMDVLYQFWSHFLPRNFNLKMYSEFRHLALDDANQRQSYVGLTNLIQYYDQALNSQQTIGEEIARDYVDLISKEDPSKDRPGFDRLRAAWRNGALNMKNRKKIANIVSQDLKAQLER</sequence>
<dbReference type="STRING" id="1328760.A0A164Z8P5"/>
<dbReference type="EMBL" id="KV407469">
    <property type="protein sequence ID" value="KZF18821.1"/>
    <property type="molecule type" value="Genomic_DNA"/>
</dbReference>
<keyword evidence="1 2" id="KW-0694">RNA-binding</keyword>
<dbReference type="Pfam" id="PF05383">
    <property type="entry name" value="La"/>
    <property type="match status" value="1"/>
</dbReference>